<dbReference type="EMBL" id="JAEUBF010000853">
    <property type="protein sequence ID" value="KAH3674445.1"/>
    <property type="molecule type" value="Genomic_DNA"/>
</dbReference>
<dbReference type="Proteomes" id="UP000769528">
    <property type="component" value="Unassembled WGS sequence"/>
</dbReference>
<evidence type="ECO:0000313" key="1">
    <source>
        <dbReference type="EMBL" id="KAH3674445.1"/>
    </source>
</evidence>
<reference evidence="1" key="1">
    <citation type="journal article" date="2021" name="Open Biol.">
        <title>Shared evolutionary footprints suggest mitochondrial oxidative damage underlies multiple complex I losses in fungi.</title>
        <authorList>
            <person name="Schikora-Tamarit M.A."/>
            <person name="Marcet-Houben M."/>
            <person name="Nosek J."/>
            <person name="Gabaldon T."/>
        </authorList>
    </citation>
    <scope>NUCLEOTIDE SEQUENCE</scope>
    <source>
        <strain evidence="1">CBS6341</strain>
    </source>
</reference>
<name>A0A9P8PMZ1_9ASCO</name>
<keyword evidence="2" id="KW-1185">Reference proteome</keyword>
<protein>
    <submittedName>
        <fullName evidence="1">Uncharacterized protein</fullName>
    </submittedName>
</protein>
<gene>
    <name evidence="1" type="ORF">WICMUC_003282</name>
</gene>
<accession>A0A9P8PMZ1</accession>
<organism evidence="1 2">
    <name type="scientific">Wickerhamomyces mucosus</name>
    <dbReference type="NCBI Taxonomy" id="1378264"/>
    <lineage>
        <taxon>Eukaryota</taxon>
        <taxon>Fungi</taxon>
        <taxon>Dikarya</taxon>
        <taxon>Ascomycota</taxon>
        <taxon>Saccharomycotina</taxon>
        <taxon>Saccharomycetes</taxon>
        <taxon>Phaffomycetales</taxon>
        <taxon>Wickerhamomycetaceae</taxon>
        <taxon>Wickerhamomyces</taxon>
    </lineage>
</organism>
<reference evidence="1" key="2">
    <citation type="submission" date="2021-01" db="EMBL/GenBank/DDBJ databases">
        <authorList>
            <person name="Schikora-Tamarit M.A."/>
        </authorList>
    </citation>
    <scope>NUCLEOTIDE SEQUENCE</scope>
    <source>
        <strain evidence="1">CBS6341</strain>
    </source>
</reference>
<dbReference type="AlphaFoldDB" id="A0A9P8PMZ1"/>
<comment type="caution">
    <text evidence="1">The sequence shown here is derived from an EMBL/GenBank/DDBJ whole genome shotgun (WGS) entry which is preliminary data.</text>
</comment>
<sequence>MPCQSLLDQCVELLLEKEDDDNDDRDNEDDEKDDLVMFGVKKFETLCDEAIDCDMKDVFEITDEFPFELYSLVTVNVFE</sequence>
<evidence type="ECO:0000313" key="2">
    <source>
        <dbReference type="Proteomes" id="UP000769528"/>
    </source>
</evidence>
<proteinExistence type="predicted"/>